<evidence type="ECO:0000256" key="1">
    <source>
        <dbReference type="SAM" id="SignalP"/>
    </source>
</evidence>
<reference evidence="2" key="1">
    <citation type="journal article" date="2014" name="Int. J. Syst. Evol. Microbiol.">
        <title>Complete genome sequence of Corynebacterium casei LMG S-19264T (=DSM 44701T), isolated from a smear-ripened cheese.</title>
        <authorList>
            <consortium name="US DOE Joint Genome Institute (JGI-PGF)"/>
            <person name="Walter F."/>
            <person name="Albersmeier A."/>
            <person name="Kalinowski J."/>
            <person name="Ruckert C."/>
        </authorList>
    </citation>
    <scope>NUCLEOTIDE SEQUENCE</scope>
    <source>
        <strain evidence="2">KCTC 32337</strain>
    </source>
</reference>
<comment type="caution">
    <text evidence="2">The sequence shown here is derived from an EMBL/GenBank/DDBJ whole genome shotgun (WGS) entry which is preliminary data.</text>
</comment>
<feature type="signal peptide" evidence="1">
    <location>
        <begin position="1"/>
        <end position="23"/>
    </location>
</feature>
<dbReference type="Pfam" id="PF16816">
    <property type="entry name" value="DotD"/>
    <property type="match status" value="1"/>
</dbReference>
<protein>
    <recommendedName>
        <fullName evidence="4">Defect in organelle trafficking protein DotD</fullName>
    </recommendedName>
</protein>
<sequence>MIAIKNFGLTALVSIGLMGCAAAPTQLHPDESDPVAQKIAILAEQMVANSNKLANLERARYIEEGNKDLSFDVRDLPVMQKTINLGETYTGPLEPFLRQLSAYVGMNEVRYLGLEPSAGVLVNVDVNFRPLIDIMDDIGQQTGSRAIVVYKASENLLEVKYRGL</sequence>
<evidence type="ECO:0000313" key="2">
    <source>
        <dbReference type="EMBL" id="GGZ77435.1"/>
    </source>
</evidence>
<organism evidence="2 3">
    <name type="scientific">Paraglaciecola chathamensis</name>
    <dbReference type="NCBI Taxonomy" id="368405"/>
    <lineage>
        <taxon>Bacteria</taxon>
        <taxon>Pseudomonadati</taxon>
        <taxon>Pseudomonadota</taxon>
        <taxon>Gammaproteobacteria</taxon>
        <taxon>Alteromonadales</taxon>
        <taxon>Alteromonadaceae</taxon>
        <taxon>Paraglaciecola</taxon>
    </lineage>
</organism>
<name>A0A8H9IDY8_9ALTE</name>
<dbReference type="InterPro" id="IPR031817">
    <property type="entry name" value="DotD"/>
</dbReference>
<evidence type="ECO:0008006" key="4">
    <source>
        <dbReference type="Google" id="ProtNLM"/>
    </source>
</evidence>
<dbReference type="AlphaFoldDB" id="A0A8H9IDY8"/>
<accession>A0A8H9IDY8</accession>
<dbReference type="Gene3D" id="3.55.50.60">
    <property type="entry name" value="DotD protein"/>
    <property type="match status" value="1"/>
</dbReference>
<dbReference type="EMBL" id="BMZC01000014">
    <property type="protein sequence ID" value="GGZ77435.1"/>
    <property type="molecule type" value="Genomic_DNA"/>
</dbReference>
<reference evidence="2" key="2">
    <citation type="submission" date="2020-09" db="EMBL/GenBank/DDBJ databases">
        <authorList>
            <person name="Sun Q."/>
            <person name="Kim S."/>
        </authorList>
    </citation>
    <scope>NUCLEOTIDE SEQUENCE</scope>
    <source>
        <strain evidence="2">KCTC 32337</strain>
    </source>
</reference>
<evidence type="ECO:0000313" key="3">
    <source>
        <dbReference type="Proteomes" id="UP000622604"/>
    </source>
</evidence>
<gene>
    <name evidence="2" type="ORF">GCM10011274_39400</name>
</gene>
<feature type="chain" id="PRO_5034271847" description="Defect in organelle trafficking protein DotD" evidence="1">
    <location>
        <begin position="24"/>
        <end position="164"/>
    </location>
</feature>
<proteinExistence type="predicted"/>
<dbReference type="Proteomes" id="UP000622604">
    <property type="component" value="Unassembled WGS sequence"/>
</dbReference>
<keyword evidence="1" id="KW-0732">Signal</keyword>
<dbReference type="InterPro" id="IPR038140">
    <property type="entry name" value="DotD_sf"/>
</dbReference>
<dbReference type="PROSITE" id="PS51257">
    <property type="entry name" value="PROKAR_LIPOPROTEIN"/>
    <property type="match status" value="1"/>
</dbReference>